<dbReference type="Proteomes" id="UP001431429">
    <property type="component" value="Unassembled WGS sequence"/>
</dbReference>
<name>A0ABT0UHU2_9ACTN</name>
<evidence type="ECO:0000259" key="2">
    <source>
        <dbReference type="PROSITE" id="PS50937"/>
    </source>
</evidence>
<dbReference type="PROSITE" id="PS50937">
    <property type="entry name" value="HTH_MERR_2"/>
    <property type="match status" value="1"/>
</dbReference>
<comment type="caution">
    <text evidence="3">The sequence shown here is derived from an EMBL/GenBank/DDBJ whole genome shotgun (WGS) entry which is preliminary data.</text>
</comment>
<evidence type="ECO:0000313" key="3">
    <source>
        <dbReference type="EMBL" id="MCM2388213.1"/>
    </source>
</evidence>
<gene>
    <name evidence="3" type="ORF">NBG84_07835</name>
</gene>
<sequence>MSAVVLTFPFLLGTDIAVAGLSASHRVVDAAPTVMTGLGKACHLTSILRLQGDLISNRPMDDPLGVSIGQAAALYGLAPSTLRWWESQRGLPEPPRVNGRRVYTETELRRIGLAYLCCVVAAMPLEQSSVVTSGSRNRRWQSTVRHHAELIEEKIKQLQSAHAYLLHLLQCPDDDIVSQCPDLDDELMSHTPRRRIATQGLVAAARSISHSEPAQRQRDENGSARDENAAPSGRCAICAGPLNQPARGRRRTYCSRACQQRQYRRNADRPSV</sequence>
<feature type="domain" description="HTH merR-type" evidence="2">
    <location>
        <begin position="67"/>
        <end position="111"/>
    </location>
</feature>
<keyword evidence="4" id="KW-1185">Reference proteome</keyword>
<dbReference type="SUPFAM" id="SSF46955">
    <property type="entry name" value="Putative DNA-binding domain"/>
    <property type="match status" value="1"/>
</dbReference>
<organism evidence="3 4">
    <name type="scientific">Streptomyces albipurpureus</name>
    <dbReference type="NCBI Taxonomy" id="2897419"/>
    <lineage>
        <taxon>Bacteria</taxon>
        <taxon>Bacillati</taxon>
        <taxon>Actinomycetota</taxon>
        <taxon>Actinomycetes</taxon>
        <taxon>Kitasatosporales</taxon>
        <taxon>Streptomycetaceae</taxon>
        <taxon>Streptomyces</taxon>
    </lineage>
</organism>
<feature type="region of interest" description="Disordered" evidence="1">
    <location>
        <begin position="204"/>
        <end position="247"/>
    </location>
</feature>
<evidence type="ECO:0000313" key="4">
    <source>
        <dbReference type="Proteomes" id="UP001431429"/>
    </source>
</evidence>
<accession>A0ABT0UHU2</accession>
<protein>
    <submittedName>
        <fullName evidence="3">MerR family transcriptional regulator</fullName>
    </submittedName>
</protein>
<feature type="compositionally biased region" description="Basic and acidic residues" evidence="1">
    <location>
        <begin position="213"/>
        <end position="228"/>
    </location>
</feature>
<proteinExistence type="predicted"/>
<dbReference type="RefSeq" id="WP_250918561.1">
    <property type="nucleotide sequence ID" value="NZ_JAMQAW010000007.1"/>
</dbReference>
<dbReference type="EMBL" id="JAMQAW010000007">
    <property type="protein sequence ID" value="MCM2388213.1"/>
    <property type="molecule type" value="Genomic_DNA"/>
</dbReference>
<dbReference type="Gene3D" id="1.10.1660.10">
    <property type="match status" value="1"/>
</dbReference>
<reference evidence="3" key="1">
    <citation type="submission" date="2022-06" db="EMBL/GenBank/DDBJ databases">
        <title>Genome public.</title>
        <authorList>
            <person name="Sun Q."/>
        </authorList>
    </citation>
    <scope>NUCLEOTIDE SEQUENCE</scope>
    <source>
        <strain evidence="3">CWNU-1</strain>
    </source>
</reference>
<dbReference type="InterPro" id="IPR009061">
    <property type="entry name" value="DNA-bd_dom_put_sf"/>
</dbReference>
<evidence type="ECO:0000256" key="1">
    <source>
        <dbReference type="SAM" id="MobiDB-lite"/>
    </source>
</evidence>
<dbReference type="InterPro" id="IPR000551">
    <property type="entry name" value="MerR-type_HTH_dom"/>
</dbReference>
<dbReference type="Pfam" id="PF13411">
    <property type="entry name" value="MerR_1"/>
    <property type="match status" value="1"/>
</dbReference>